<dbReference type="Pfam" id="PF03176">
    <property type="entry name" value="MMPL"/>
    <property type="match status" value="2"/>
</dbReference>
<gene>
    <name evidence="9" type="ORF">GCM10010170_011650</name>
</gene>
<dbReference type="InterPro" id="IPR001036">
    <property type="entry name" value="Acrflvin-R"/>
</dbReference>
<feature type="transmembrane region" description="Helical" evidence="7">
    <location>
        <begin position="211"/>
        <end position="229"/>
    </location>
</feature>
<accession>A0ABN3FLX7</accession>
<evidence type="ECO:0000313" key="9">
    <source>
        <dbReference type="EMBL" id="GAA2332608.1"/>
    </source>
</evidence>
<dbReference type="Gene3D" id="1.20.1640.10">
    <property type="entry name" value="Multidrug efflux transporter AcrB transmembrane domain"/>
    <property type="match status" value="2"/>
</dbReference>
<feature type="transmembrane region" description="Helical" evidence="7">
    <location>
        <begin position="184"/>
        <end position="204"/>
    </location>
</feature>
<keyword evidence="6 7" id="KW-0472">Membrane</keyword>
<evidence type="ECO:0000259" key="8">
    <source>
        <dbReference type="PROSITE" id="PS50156"/>
    </source>
</evidence>
<keyword evidence="3" id="KW-1003">Cell membrane</keyword>
<comment type="subcellular location">
    <subcellularLocation>
        <location evidence="1">Cell membrane</location>
        <topology evidence="1">Multi-pass membrane protein</topology>
    </subcellularLocation>
</comment>
<name>A0ABN3FLX7_9ACTN</name>
<evidence type="ECO:0000256" key="7">
    <source>
        <dbReference type="SAM" id="Phobius"/>
    </source>
</evidence>
<dbReference type="SUPFAM" id="SSF82866">
    <property type="entry name" value="Multidrug efflux transporter AcrB transmembrane domain"/>
    <property type="match status" value="2"/>
</dbReference>
<dbReference type="InterPro" id="IPR004869">
    <property type="entry name" value="MMPL_dom"/>
</dbReference>
<keyword evidence="10" id="KW-1185">Reference proteome</keyword>
<evidence type="ECO:0000256" key="1">
    <source>
        <dbReference type="ARBA" id="ARBA00004651"/>
    </source>
</evidence>
<dbReference type="Proteomes" id="UP001501444">
    <property type="component" value="Unassembled WGS sequence"/>
</dbReference>
<feature type="transmembrane region" description="Helical" evidence="7">
    <location>
        <begin position="660"/>
        <end position="685"/>
    </location>
</feature>
<evidence type="ECO:0000256" key="6">
    <source>
        <dbReference type="ARBA" id="ARBA00023136"/>
    </source>
</evidence>
<comment type="caution">
    <text evidence="9">The sequence shown here is derived from an EMBL/GenBank/DDBJ whole genome shotgun (WGS) entry which is preliminary data.</text>
</comment>
<protein>
    <submittedName>
        <fullName evidence="9">MMPL family transporter</fullName>
    </submittedName>
</protein>
<feature type="transmembrane region" description="Helical" evidence="7">
    <location>
        <begin position="235"/>
        <end position="255"/>
    </location>
</feature>
<dbReference type="PRINTS" id="PR00702">
    <property type="entry name" value="ACRIFLAVINRP"/>
</dbReference>
<dbReference type="InterPro" id="IPR050545">
    <property type="entry name" value="Mycobact_MmpL"/>
</dbReference>
<feature type="transmembrane region" description="Helical" evidence="7">
    <location>
        <begin position="365"/>
        <end position="383"/>
    </location>
</feature>
<dbReference type="InterPro" id="IPR000731">
    <property type="entry name" value="SSD"/>
</dbReference>
<comment type="similarity">
    <text evidence="2">Belongs to the resistance-nodulation-cell division (RND) (TC 2.A.6) family. MmpL subfamily.</text>
</comment>
<evidence type="ECO:0000313" key="10">
    <source>
        <dbReference type="Proteomes" id="UP001501444"/>
    </source>
</evidence>
<feature type="transmembrane region" description="Helical" evidence="7">
    <location>
        <begin position="310"/>
        <end position="334"/>
    </location>
</feature>
<proteinExistence type="inferred from homology"/>
<evidence type="ECO:0000256" key="5">
    <source>
        <dbReference type="ARBA" id="ARBA00022989"/>
    </source>
</evidence>
<dbReference type="PROSITE" id="PS50156">
    <property type="entry name" value="SSD"/>
    <property type="match status" value="1"/>
</dbReference>
<dbReference type="RefSeq" id="WP_344611184.1">
    <property type="nucleotide sequence ID" value="NZ_BAAARV010000007.1"/>
</dbReference>
<feature type="transmembrane region" description="Helical" evidence="7">
    <location>
        <begin position="581"/>
        <end position="605"/>
    </location>
</feature>
<keyword evidence="4 7" id="KW-0812">Transmembrane</keyword>
<evidence type="ECO:0000256" key="4">
    <source>
        <dbReference type="ARBA" id="ARBA00022692"/>
    </source>
</evidence>
<feature type="transmembrane region" description="Helical" evidence="7">
    <location>
        <begin position="517"/>
        <end position="536"/>
    </location>
</feature>
<dbReference type="PANTHER" id="PTHR33406:SF11">
    <property type="entry name" value="MEMBRANE PROTEIN SCO6666-RELATED"/>
    <property type="match status" value="1"/>
</dbReference>
<feature type="transmembrane region" description="Helical" evidence="7">
    <location>
        <begin position="626"/>
        <end position="648"/>
    </location>
</feature>
<feature type="transmembrane region" description="Helical" evidence="7">
    <location>
        <begin position="548"/>
        <end position="569"/>
    </location>
</feature>
<dbReference type="PANTHER" id="PTHR33406">
    <property type="entry name" value="MEMBRANE PROTEIN MJ1562-RELATED"/>
    <property type="match status" value="1"/>
</dbReference>
<feature type="transmembrane region" description="Helical" evidence="7">
    <location>
        <begin position="276"/>
        <end position="304"/>
    </location>
</feature>
<organism evidence="9 10">
    <name type="scientific">Dactylosporangium salmoneum</name>
    <dbReference type="NCBI Taxonomy" id="53361"/>
    <lineage>
        <taxon>Bacteria</taxon>
        <taxon>Bacillati</taxon>
        <taxon>Actinomycetota</taxon>
        <taxon>Actinomycetes</taxon>
        <taxon>Micromonosporales</taxon>
        <taxon>Micromonosporaceae</taxon>
        <taxon>Dactylosporangium</taxon>
    </lineage>
</organism>
<feature type="domain" description="SSD" evidence="8">
    <location>
        <begin position="184"/>
        <end position="333"/>
    </location>
</feature>
<evidence type="ECO:0000256" key="2">
    <source>
        <dbReference type="ARBA" id="ARBA00010157"/>
    </source>
</evidence>
<evidence type="ECO:0000256" key="3">
    <source>
        <dbReference type="ARBA" id="ARBA00022475"/>
    </source>
</evidence>
<sequence length="731" mass="74821">MATLLYRLGRFSFRRRWAVAFAWLALLAAAVVGMAALAKPASSTFSIPGTPAQRAIDLLAERFPQAAAQSTTAGDAAARIVFAAPDGQTLTSAGSQAAIERAVADLGTSPQLGSVTDPFKTRSVNQAGTVAYADVTYTAKSADLTDAARGKLTGVIDTARAAGLTVEVSGDAVQAASDAPVGEILGVVVAAVVLLITFGSLLAAGLPLLTALLGVGLGVAVIGIATHFLELSGTTSALATMLGLAVAIDYALFIVSRYRHEVAEGREPQEAAGRAVGTAGSAVVFAGLTVIIALAGMAVVGIPFLTEMGVAAAGTVAIAVLIALTLLPALLGFAGRRITAGRTRGRRGHATLGTRWVSAVVRRPVLALLVSLLGLGTIALPALDLRLGLPTEGTAAAPGSTQRKAYDLLTTGFGAGFHGPLTVVVDAPAGAAESAAGQVAQRITGLADVAAVTPAATNQAGDTAIVTVIPDSAPDAAATEDLVHAIRDLDGTAGAGVGVTGTTAINLDISERLRSALLPYLALVVGLAFILLALVFRSLLVPLKATLGFLLSVAATFGALVAVFQWGWLAGLFGIAQTGPIISFLPILLIGIVFGLAMDYQVFLVTRMREDHVHGAQPRDAVVSGFGHGARVVTAAALIMMSVFFGFMLGPEAIIKSIGFGLGMAILFDAIVVRMIVVPAVMALLGRAAWWLPRWLDKAMPNVDVEGEQLRHHLDRTADEPAARVLEPSAR</sequence>
<reference evidence="9 10" key="1">
    <citation type="journal article" date="2019" name="Int. J. Syst. Evol. Microbiol.">
        <title>The Global Catalogue of Microorganisms (GCM) 10K type strain sequencing project: providing services to taxonomists for standard genome sequencing and annotation.</title>
        <authorList>
            <consortium name="The Broad Institute Genomics Platform"/>
            <consortium name="The Broad Institute Genome Sequencing Center for Infectious Disease"/>
            <person name="Wu L."/>
            <person name="Ma J."/>
        </authorList>
    </citation>
    <scope>NUCLEOTIDE SEQUENCE [LARGE SCALE GENOMIC DNA]</scope>
    <source>
        <strain evidence="9 10">JCM 3272</strain>
    </source>
</reference>
<keyword evidence="5 7" id="KW-1133">Transmembrane helix</keyword>
<dbReference type="EMBL" id="BAAARV010000007">
    <property type="protein sequence ID" value="GAA2332608.1"/>
    <property type="molecule type" value="Genomic_DNA"/>
</dbReference>